<comment type="caution">
    <text evidence="9">The sequence shown here is derived from an EMBL/GenBank/DDBJ whole genome shotgun (WGS) entry which is preliminary data.</text>
</comment>
<dbReference type="PANTHER" id="PTHR30330:SF3">
    <property type="entry name" value="TRANSCRIPTIONAL REGULATOR, LRP FAMILY"/>
    <property type="match status" value="1"/>
</dbReference>
<proteinExistence type="inferred from homology"/>
<dbReference type="PANTHER" id="PTHR30330">
    <property type="entry name" value="AGSS FAMILY TRANSPORTER, SODIUM-ALANINE"/>
    <property type="match status" value="1"/>
</dbReference>
<evidence type="ECO:0000313" key="9">
    <source>
        <dbReference type="EMBL" id="RHF74195.1"/>
    </source>
</evidence>
<keyword evidence="4 8" id="KW-1003">Cell membrane</keyword>
<evidence type="ECO:0000256" key="6">
    <source>
        <dbReference type="ARBA" id="ARBA00022989"/>
    </source>
</evidence>
<dbReference type="GeneID" id="62762767"/>
<dbReference type="Proteomes" id="UP000284676">
    <property type="component" value="Unassembled WGS sequence"/>
</dbReference>
<gene>
    <name evidence="9" type="ORF">DW663_01650</name>
</gene>
<evidence type="ECO:0000256" key="4">
    <source>
        <dbReference type="ARBA" id="ARBA00022475"/>
    </source>
</evidence>
<evidence type="ECO:0000256" key="2">
    <source>
        <dbReference type="ARBA" id="ARBA00009261"/>
    </source>
</evidence>
<dbReference type="PRINTS" id="PR00175">
    <property type="entry name" value="NAALASMPORT"/>
</dbReference>
<feature type="transmembrane region" description="Helical" evidence="8">
    <location>
        <begin position="348"/>
        <end position="368"/>
    </location>
</feature>
<feature type="transmembrane region" description="Helical" evidence="8">
    <location>
        <begin position="183"/>
        <end position="202"/>
    </location>
</feature>
<evidence type="ECO:0000256" key="7">
    <source>
        <dbReference type="ARBA" id="ARBA00023136"/>
    </source>
</evidence>
<dbReference type="RefSeq" id="WP_005883529.1">
    <property type="nucleotide sequence ID" value="NZ_CABMMQ010000001.1"/>
</dbReference>
<accession>A0A414Q065</accession>
<comment type="similarity">
    <text evidence="2 8">Belongs to the alanine or glycine:cation symporter (AGCS) (TC 2.A.25) family.</text>
</comment>
<keyword evidence="8" id="KW-0769">Symport</keyword>
<dbReference type="NCBIfam" id="TIGR00835">
    <property type="entry name" value="agcS"/>
    <property type="match status" value="1"/>
</dbReference>
<feature type="transmembrane region" description="Helical" evidence="8">
    <location>
        <begin position="308"/>
        <end position="328"/>
    </location>
</feature>
<dbReference type="InterPro" id="IPR001463">
    <property type="entry name" value="Na/Ala_symport"/>
</dbReference>
<dbReference type="AlphaFoldDB" id="A0A414Q065"/>
<evidence type="ECO:0000256" key="8">
    <source>
        <dbReference type="RuleBase" id="RU363064"/>
    </source>
</evidence>
<feature type="transmembrane region" description="Helical" evidence="8">
    <location>
        <begin position="214"/>
        <end position="234"/>
    </location>
</feature>
<dbReference type="GO" id="GO:0005886">
    <property type="term" value="C:plasma membrane"/>
    <property type="evidence" value="ECO:0007669"/>
    <property type="project" value="UniProtKB-SubCell"/>
</dbReference>
<name>A0A414Q065_FUSMR</name>
<evidence type="ECO:0000256" key="3">
    <source>
        <dbReference type="ARBA" id="ARBA00022448"/>
    </source>
</evidence>
<evidence type="ECO:0000313" key="10">
    <source>
        <dbReference type="Proteomes" id="UP000284676"/>
    </source>
</evidence>
<dbReference type="GO" id="GO:0005283">
    <property type="term" value="F:amino acid:sodium symporter activity"/>
    <property type="evidence" value="ECO:0007669"/>
    <property type="project" value="InterPro"/>
</dbReference>
<sequence>MQGLENILEKISGIIWGNYLIITLIGVGLFFTILTKGIQIKGFPLAVRELINSLKGEKEVKGEGTLSSFQALCTALSSCVGNGNIVGVATAIASGGPGAVFWMWAAGIVGMATKYAEIVLGMIYREKAEDGTYVGGPMYYISKGLKLKKIAFIFALLMFLQISGGALIQSNAVAIVMSDIFKVKPIFSGILMGGVILSVVVGGVQRLGKVTERLLPVMALIYFFGGLVVIISNINHIPYAIMNIVSCAFRVEAVGGGVLGHTIKEAMRFGVARGLYSNEAGEGSAPVLHSAAITDHPARQGLYGLLEVFIDTVVICSLTSFIVLTSGVTETDISPAIYVMTAFGNIHILFRYLIGISMVLFAFSTVLSQWYFGNVTLTYMFNVKVAEKFKYVFICLALLGSLSSLKIVWLIQDIVLGLMIIPNLLALLLLNKDVKKATEDFFIMIKNERKEKC</sequence>
<protein>
    <submittedName>
        <fullName evidence="9">Sodium:alanine symporter family protein</fullName>
    </submittedName>
</protein>
<reference evidence="9 10" key="1">
    <citation type="submission" date="2018-08" db="EMBL/GenBank/DDBJ databases">
        <title>A genome reference for cultivated species of the human gut microbiota.</title>
        <authorList>
            <person name="Zou Y."/>
            <person name="Xue W."/>
            <person name="Luo G."/>
        </authorList>
    </citation>
    <scope>NUCLEOTIDE SEQUENCE [LARGE SCALE GENOMIC DNA]</scope>
    <source>
        <strain evidence="9 10">AM25-1</strain>
    </source>
</reference>
<dbReference type="EMBL" id="QRHL01000002">
    <property type="protein sequence ID" value="RHF74195.1"/>
    <property type="molecule type" value="Genomic_DNA"/>
</dbReference>
<keyword evidence="6 8" id="KW-1133">Transmembrane helix</keyword>
<comment type="subcellular location">
    <subcellularLocation>
        <location evidence="1 8">Cell membrane</location>
        <topology evidence="1 8">Multi-pass membrane protein</topology>
    </subcellularLocation>
</comment>
<dbReference type="Pfam" id="PF01235">
    <property type="entry name" value="Na_Ala_symp"/>
    <property type="match status" value="1"/>
</dbReference>
<keyword evidence="3 8" id="KW-0813">Transport</keyword>
<feature type="transmembrane region" description="Helical" evidence="8">
    <location>
        <begin position="414"/>
        <end position="430"/>
    </location>
</feature>
<evidence type="ECO:0000256" key="5">
    <source>
        <dbReference type="ARBA" id="ARBA00022692"/>
    </source>
</evidence>
<feature type="transmembrane region" description="Helical" evidence="8">
    <location>
        <begin position="14"/>
        <end position="34"/>
    </location>
</feature>
<keyword evidence="7 8" id="KW-0472">Membrane</keyword>
<comment type="caution">
    <text evidence="8">Lacks conserved residue(s) required for the propagation of feature annotation.</text>
</comment>
<keyword evidence="5 8" id="KW-0812">Transmembrane</keyword>
<feature type="transmembrane region" description="Helical" evidence="8">
    <location>
        <begin position="150"/>
        <end position="177"/>
    </location>
</feature>
<organism evidence="9 10">
    <name type="scientific">Fusobacterium mortiferum</name>
    <dbReference type="NCBI Taxonomy" id="850"/>
    <lineage>
        <taxon>Bacteria</taxon>
        <taxon>Fusobacteriati</taxon>
        <taxon>Fusobacteriota</taxon>
        <taxon>Fusobacteriia</taxon>
        <taxon>Fusobacteriales</taxon>
        <taxon>Fusobacteriaceae</taxon>
        <taxon>Fusobacterium</taxon>
    </lineage>
</organism>
<evidence type="ECO:0000256" key="1">
    <source>
        <dbReference type="ARBA" id="ARBA00004651"/>
    </source>
</evidence>